<feature type="transmembrane region" description="Helical" evidence="13">
    <location>
        <begin position="208"/>
        <end position="229"/>
    </location>
</feature>
<comment type="similarity">
    <text evidence="13">Belongs to the NiCoT transporter (TC 2.A.52) family.</text>
</comment>
<feature type="transmembrane region" description="Helical" evidence="13">
    <location>
        <begin position="283"/>
        <end position="305"/>
    </location>
</feature>
<comment type="subcellular location">
    <subcellularLocation>
        <location evidence="2 13">Cell membrane</location>
        <topology evidence="2 13">Multi-pass membrane protein</topology>
    </subcellularLocation>
</comment>
<keyword evidence="10" id="KW-0921">Nickel transport</keyword>
<evidence type="ECO:0000256" key="3">
    <source>
        <dbReference type="ARBA" id="ARBA00022426"/>
    </source>
</evidence>
<feature type="transmembrane region" description="Helical" evidence="13">
    <location>
        <begin position="99"/>
        <end position="125"/>
    </location>
</feature>
<keyword evidence="5" id="KW-1003">Cell membrane</keyword>
<evidence type="ECO:0000256" key="9">
    <source>
        <dbReference type="ARBA" id="ARBA00023065"/>
    </source>
</evidence>
<keyword evidence="12" id="KW-0170">Cobalt</keyword>
<evidence type="ECO:0000256" key="4">
    <source>
        <dbReference type="ARBA" id="ARBA00022448"/>
    </source>
</evidence>
<dbReference type="Pfam" id="PF03824">
    <property type="entry name" value="NicO"/>
    <property type="match status" value="1"/>
</dbReference>
<dbReference type="InterPro" id="IPR011541">
    <property type="entry name" value="Ni/Co_transpt_high_affinity"/>
</dbReference>
<evidence type="ECO:0000256" key="11">
    <source>
        <dbReference type="ARBA" id="ARBA00023136"/>
    </source>
</evidence>
<proteinExistence type="inferred from homology"/>
<accession>A0A2R8AR71</accession>
<dbReference type="PANTHER" id="PTHR40659">
    <property type="entry name" value="NICKEL/COBALT EFFLUX SYSTEM RCNA"/>
    <property type="match status" value="1"/>
</dbReference>
<evidence type="ECO:0000256" key="1">
    <source>
        <dbReference type="ARBA" id="ARBA00002510"/>
    </source>
</evidence>
<dbReference type="InterPro" id="IPR051224">
    <property type="entry name" value="NiCoT_RcnA"/>
</dbReference>
<evidence type="ECO:0000256" key="13">
    <source>
        <dbReference type="RuleBase" id="RU362101"/>
    </source>
</evidence>
<protein>
    <recommendedName>
        <fullName evidence="13">Nickel/cobalt efflux system</fullName>
    </recommendedName>
</protein>
<dbReference type="OrthoDB" id="9812956at2"/>
<organism evidence="14 15">
    <name type="scientific">Aliiroseovarius pelagivivens</name>
    <dbReference type="NCBI Taxonomy" id="1639690"/>
    <lineage>
        <taxon>Bacteria</taxon>
        <taxon>Pseudomonadati</taxon>
        <taxon>Pseudomonadota</taxon>
        <taxon>Alphaproteobacteria</taxon>
        <taxon>Rhodobacterales</taxon>
        <taxon>Paracoccaceae</taxon>
        <taxon>Aliiroseovarius</taxon>
    </lineage>
</organism>
<keyword evidence="6" id="KW-0533">Nickel</keyword>
<dbReference type="RefSeq" id="WP_108857583.1">
    <property type="nucleotide sequence ID" value="NZ_OMOI01000002.1"/>
</dbReference>
<evidence type="ECO:0000256" key="6">
    <source>
        <dbReference type="ARBA" id="ARBA00022596"/>
    </source>
</evidence>
<evidence type="ECO:0000313" key="15">
    <source>
        <dbReference type="Proteomes" id="UP000244911"/>
    </source>
</evidence>
<keyword evidence="3" id="KW-0171">Cobalt transport</keyword>
<evidence type="ECO:0000256" key="12">
    <source>
        <dbReference type="ARBA" id="ARBA00023285"/>
    </source>
</evidence>
<dbReference type="GO" id="GO:0032025">
    <property type="term" value="P:response to cobalt ion"/>
    <property type="evidence" value="ECO:0007669"/>
    <property type="project" value="TreeGrafter"/>
</dbReference>
<keyword evidence="7 13" id="KW-0812">Transmembrane</keyword>
<dbReference type="Proteomes" id="UP000244911">
    <property type="component" value="Unassembled WGS sequence"/>
</dbReference>
<dbReference type="PANTHER" id="PTHR40659:SF1">
    <property type="entry name" value="NICKEL_COBALT EFFLUX SYSTEM RCNA"/>
    <property type="match status" value="1"/>
</dbReference>
<dbReference type="AlphaFoldDB" id="A0A2R8AR71"/>
<dbReference type="GO" id="GO:0010045">
    <property type="term" value="P:response to nickel cation"/>
    <property type="evidence" value="ECO:0007669"/>
    <property type="project" value="TreeGrafter"/>
</dbReference>
<dbReference type="GO" id="GO:0005886">
    <property type="term" value="C:plasma membrane"/>
    <property type="evidence" value="ECO:0007669"/>
    <property type="project" value="UniProtKB-SubCell"/>
</dbReference>
<evidence type="ECO:0000256" key="5">
    <source>
        <dbReference type="ARBA" id="ARBA00022475"/>
    </source>
</evidence>
<feature type="transmembrane region" description="Helical" evidence="13">
    <location>
        <begin position="235"/>
        <end position="262"/>
    </location>
</feature>
<name>A0A2R8AR71_9RHOB</name>
<keyword evidence="11 13" id="KW-0472">Membrane</keyword>
<evidence type="ECO:0000256" key="10">
    <source>
        <dbReference type="ARBA" id="ARBA00023112"/>
    </source>
</evidence>
<evidence type="ECO:0000256" key="8">
    <source>
        <dbReference type="ARBA" id="ARBA00022989"/>
    </source>
</evidence>
<sequence length="306" mass="31804">MLRVISILSLAILVVGVALWATGALDGVSAWAADWQRQVQTSMARGLRALRAGEPGALAALLAICFSYGFFHAVGPGHGKVLIGGYSLASKATMWRMSLVALLSSLAQGLSAIVLVFAGVLVLNLTRQQMVGLAEDWFADASYAAIALIGLYLLLRGARKLLRVTRAQTPSHDHDHEHHHGHTHCHDCGHAHAPGLHDVEAAGNWRELAVLIAGVAIRPCTGALFLLVLTWQMGLVWQGILGVAAMALGTASVTVFTALVAVGLRGGLLAGILQGGGSMAARAVPMLEIAAGALVIIVALGLLGVV</sequence>
<dbReference type="GO" id="GO:0015099">
    <property type="term" value="F:nickel cation transmembrane transporter activity"/>
    <property type="evidence" value="ECO:0007669"/>
    <property type="project" value="UniProtKB-UniRule"/>
</dbReference>
<keyword evidence="4 13" id="KW-0813">Transport</keyword>
<feature type="transmembrane region" description="Helical" evidence="13">
    <location>
        <begin position="56"/>
        <end position="78"/>
    </location>
</feature>
<keyword evidence="8 13" id="KW-1133">Transmembrane helix</keyword>
<keyword evidence="15" id="KW-1185">Reference proteome</keyword>
<evidence type="ECO:0000313" key="14">
    <source>
        <dbReference type="EMBL" id="SPF78571.1"/>
    </source>
</evidence>
<dbReference type="GO" id="GO:0046583">
    <property type="term" value="F:monoatomic cation efflux transmembrane transporter activity"/>
    <property type="evidence" value="ECO:0007669"/>
    <property type="project" value="TreeGrafter"/>
</dbReference>
<dbReference type="GO" id="GO:0006824">
    <property type="term" value="P:cobalt ion transport"/>
    <property type="evidence" value="ECO:0007669"/>
    <property type="project" value="UniProtKB-KW"/>
</dbReference>
<comment type="function">
    <text evidence="1">Efflux system for nickel and cobalt.</text>
</comment>
<keyword evidence="9" id="KW-0406">Ion transport</keyword>
<reference evidence="14 15" key="1">
    <citation type="submission" date="2018-03" db="EMBL/GenBank/DDBJ databases">
        <authorList>
            <person name="Keele B.F."/>
        </authorList>
    </citation>
    <scope>NUCLEOTIDE SEQUENCE [LARGE SCALE GENOMIC DNA]</scope>
    <source>
        <strain evidence="14 15">CECT 8811</strain>
    </source>
</reference>
<gene>
    <name evidence="14" type="ORF">ALP8811_02499</name>
</gene>
<dbReference type="EMBL" id="OMOI01000002">
    <property type="protein sequence ID" value="SPF78571.1"/>
    <property type="molecule type" value="Genomic_DNA"/>
</dbReference>
<feature type="transmembrane region" description="Helical" evidence="13">
    <location>
        <begin position="137"/>
        <end position="155"/>
    </location>
</feature>
<evidence type="ECO:0000256" key="2">
    <source>
        <dbReference type="ARBA" id="ARBA00004651"/>
    </source>
</evidence>
<evidence type="ECO:0000256" key="7">
    <source>
        <dbReference type="ARBA" id="ARBA00022692"/>
    </source>
</evidence>